<evidence type="ECO:0000256" key="1">
    <source>
        <dbReference type="ARBA" id="ARBA00023027"/>
    </source>
</evidence>
<proteinExistence type="predicted"/>
<keyword evidence="3" id="KW-1185">Reference proteome</keyword>
<dbReference type="AlphaFoldDB" id="A0A059FT62"/>
<gene>
    <name evidence="2" type="ORF">HHI_09537</name>
</gene>
<comment type="caution">
    <text evidence="2">The sequence shown here is derived from an EMBL/GenBank/DDBJ whole genome shotgun (WGS) entry which is preliminary data.</text>
</comment>
<dbReference type="EMBL" id="ARYI01000007">
    <property type="protein sequence ID" value="KCZ93628.1"/>
    <property type="molecule type" value="Genomic_DNA"/>
</dbReference>
<accession>A0A059FT62</accession>
<reference evidence="2 3" key="1">
    <citation type="submission" date="2013-04" db="EMBL/GenBank/DDBJ databases">
        <title>Hyphomonas hirschiana VP5 Genome Sequencing.</title>
        <authorList>
            <person name="Lai Q."/>
            <person name="Shao Z."/>
        </authorList>
    </citation>
    <scope>NUCLEOTIDE SEQUENCE [LARGE SCALE GENOMIC DNA]</scope>
    <source>
        <strain evidence="2 3">VP5</strain>
    </source>
</reference>
<keyword evidence="1" id="KW-0520">NAD</keyword>
<dbReference type="InterPro" id="IPR036291">
    <property type="entry name" value="NAD(P)-bd_dom_sf"/>
</dbReference>
<dbReference type="PATRIC" id="fig|1280951.3.peg.1924"/>
<dbReference type="PANTHER" id="PTHR43574">
    <property type="entry name" value="EPIMERASE-RELATED"/>
    <property type="match status" value="1"/>
</dbReference>
<dbReference type="Proteomes" id="UP000025061">
    <property type="component" value="Unassembled WGS sequence"/>
</dbReference>
<dbReference type="Gene3D" id="3.40.50.720">
    <property type="entry name" value="NAD(P)-binding Rossmann-like Domain"/>
    <property type="match status" value="1"/>
</dbReference>
<dbReference type="OrthoDB" id="9808276at2"/>
<dbReference type="RefSeq" id="WP_011647978.1">
    <property type="nucleotide sequence ID" value="NZ_ARYI01000007.1"/>
</dbReference>
<organism evidence="2 3">
    <name type="scientific">Hyphomonas hirschiana VP5</name>
    <dbReference type="NCBI Taxonomy" id="1280951"/>
    <lineage>
        <taxon>Bacteria</taxon>
        <taxon>Pseudomonadati</taxon>
        <taxon>Pseudomonadota</taxon>
        <taxon>Alphaproteobacteria</taxon>
        <taxon>Hyphomonadales</taxon>
        <taxon>Hyphomonadaceae</taxon>
        <taxon>Hyphomonas</taxon>
    </lineage>
</organism>
<name>A0A059FT62_9PROT</name>
<protein>
    <recommendedName>
        <fullName evidence="4">NAD-dependent epimerase/dehydratase family protein</fullName>
    </recommendedName>
</protein>
<evidence type="ECO:0008006" key="4">
    <source>
        <dbReference type="Google" id="ProtNLM"/>
    </source>
</evidence>
<dbReference type="SUPFAM" id="SSF51735">
    <property type="entry name" value="NAD(P)-binding Rossmann-fold domains"/>
    <property type="match status" value="1"/>
</dbReference>
<sequence>MTSQPSLLFVFGLGYSAQQLASRLLAAGWQVAGTVRSEAKAAELRSRGIDARVWSGEGPVEVPEGAHWLVTLPPGKDGCPAAQSVLKCPDLSRSVTYLSTTGVYGDLNGGWVTERSPVNPGSPRAAARVKAEGQWQALTGDTARLVRLPGIYGPGRSAFDRLRDGTARRIVKEGQVFSRIHVDDIASGLEALMQRPEITGVFHLCDELPAPPQDVIAHAAGLLGIDPPPEVPFDAASLSPMAASFYAECKRVSNARAKAALRWRPAYPTYREGLAAILAAETGKIFP</sequence>
<evidence type="ECO:0000313" key="3">
    <source>
        <dbReference type="Proteomes" id="UP000025061"/>
    </source>
</evidence>
<dbReference type="CDD" id="cd05266">
    <property type="entry name" value="SDR_a4"/>
    <property type="match status" value="1"/>
</dbReference>
<evidence type="ECO:0000313" key="2">
    <source>
        <dbReference type="EMBL" id="KCZ93628.1"/>
    </source>
</evidence>